<dbReference type="InterPro" id="IPR039892">
    <property type="entry name" value="Spa2/Sph1"/>
</dbReference>
<sequence length="798" mass="86902">MNGRSAALSPVSIEGSEWSGISRYQAGDSPGPSSLLNSRGNLVTPPISGSSNGLHSINGMGGVLSQGRNGGPGNSPPSSIARSSNATNLSVQSRKAILMEESLSMHYTVLRRYLAQSLRDEKGNAKPNRARDKLLRLSPVQFQELSTDVYDELLRRQNATGPQRGGQGEVPTYLLPKENFHPKRNQARQKLSTLPAPRFRDLATDVFYELERRFPKFAAGDIERIGSPASVRGPPSRQGTPNGIRPGSRDQATPRGSGFPPRQVSVGGQPITGLGIPGVGGPDDAYGRPQAKTFQSNTIIPNKSTLVEDDDEQTGPEDSDDDDNGAPKADSAGSKMENGRVPSQTTRDIGGANVDKMVIADYEARIGELQRKVNDLERKLLEKDIELERVQGNRRDNESADGAERKEWADIRSALEGNVANALNLNSSLQSELERVRSQHADTERNLRSQIAGLSRSAGGDDEWRNRYDNLEREHRTLQTELLEQQQVTNEVKEEASAFLNEMKVLSDRSGQTWEREEKLVHQVHRLEEEVKEWRSRYARTKTQLRTLRASSVGLSIPQPETGKYAQDGVFTQQDGLIKDIHVTKFQIAIDELLRCARVGEPETVLDYVKPVVVSVRLIIQDIGDKTSSDDALSQQKIKSRTRVSATANNVITACKNFAASNGLSPVSLLDAAASHLTTAVVELIRTAKIRPTPTDELEEEDRGSPSSEAPAYFPIHNARRASTGEDSIHSAPSPPSNQSKTQTQTLFSTPQRPSSRNGLANGPSHPSSATPNLASGTRAHAAAVAEPKLGVTAPRPS</sequence>
<dbReference type="PANTHER" id="PTHR21601:SF0">
    <property type="entry name" value="PROTEIN SPA2-RELATED"/>
    <property type="match status" value="1"/>
</dbReference>
<dbReference type="Pfam" id="PF08518">
    <property type="entry name" value="GIT_SHD"/>
    <property type="match status" value="2"/>
</dbReference>
<keyword evidence="1" id="KW-0175">Coiled coil</keyword>
<dbReference type="GO" id="GO:0005826">
    <property type="term" value="C:actomyosin contractile ring"/>
    <property type="evidence" value="ECO:0007669"/>
    <property type="project" value="TreeGrafter"/>
</dbReference>
<feature type="compositionally biased region" description="Gly residues" evidence="2">
    <location>
        <begin position="59"/>
        <end position="73"/>
    </location>
</feature>
<feature type="coiled-coil region" evidence="1">
    <location>
        <begin position="517"/>
        <end position="544"/>
    </location>
</feature>
<feature type="region of interest" description="Disordered" evidence="2">
    <location>
        <begin position="434"/>
        <end position="465"/>
    </location>
</feature>
<dbReference type="InterPro" id="IPR056439">
    <property type="entry name" value="VBS_C3G9"/>
</dbReference>
<evidence type="ECO:0000256" key="2">
    <source>
        <dbReference type="SAM" id="MobiDB-lite"/>
    </source>
</evidence>
<organism evidence="4 5">
    <name type="scientific">Lasallia pustulata</name>
    <dbReference type="NCBI Taxonomy" id="136370"/>
    <lineage>
        <taxon>Eukaryota</taxon>
        <taxon>Fungi</taxon>
        <taxon>Dikarya</taxon>
        <taxon>Ascomycota</taxon>
        <taxon>Pezizomycotina</taxon>
        <taxon>Lecanoromycetes</taxon>
        <taxon>OSLEUM clade</taxon>
        <taxon>Umbilicariomycetidae</taxon>
        <taxon>Umbilicariales</taxon>
        <taxon>Umbilicariaceae</taxon>
        <taxon>Lasallia</taxon>
    </lineage>
</organism>
<accession>A0A1W5CT48</accession>
<dbReference type="Proteomes" id="UP000192927">
    <property type="component" value="Unassembled WGS sequence"/>
</dbReference>
<dbReference type="SMART" id="SM00555">
    <property type="entry name" value="GIT"/>
    <property type="match status" value="2"/>
</dbReference>
<feature type="region of interest" description="Disordered" evidence="2">
    <location>
        <begin position="225"/>
        <end position="349"/>
    </location>
</feature>
<feature type="domain" description="GIT Spa2 homology (SHD)" evidence="3">
    <location>
        <begin position="130"/>
        <end position="160"/>
    </location>
</feature>
<feature type="compositionally biased region" description="Polar residues" evidence="2">
    <location>
        <begin position="292"/>
        <end position="305"/>
    </location>
</feature>
<dbReference type="Pfam" id="PF23742">
    <property type="entry name" value="VBS_C3G9"/>
    <property type="match status" value="1"/>
</dbReference>
<feature type="region of interest" description="Disordered" evidence="2">
    <location>
        <begin position="58"/>
        <end position="87"/>
    </location>
</feature>
<name>A0A1W5CT48_9LECA</name>
<evidence type="ECO:0000256" key="1">
    <source>
        <dbReference type="SAM" id="Coils"/>
    </source>
</evidence>
<feature type="compositionally biased region" description="Polar residues" evidence="2">
    <location>
        <begin position="737"/>
        <end position="776"/>
    </location>
</feature>
<evidence type="ECO:0000313" key="4">
    <source>
        <dbReference type="EMBL" id="SLM34036.1"/>
    </source>
</evidence>
<feature type="region of interest" description="Disordered" evidence="2">
    <location>
        <begin position="692"/>
        <end position="798"/>
    </location>
</feature>
<dbReference type="AlphaFoldDB" id="A0A1W5CT48"/>
<dbReference type="GO" id="GO:0005078">
    <property type="term" value="F:MAP-kinase scaffold activity"/>
    <property type="evidence" value="ECO:0007669"/>
    <property type="project" value="TreeGrafter"/>
</dbReference>
<dbReference type="GO" id="GO:1902716">
    <property type="term" value="C:cell cortex of growing cell tip"/>
    <property type="evidence" value="ECO:0007669"/>
    <property type="project" value="TreeGrafter"/>
</dbReference>
<feature type="coiled-coil region" evidence="1">
    <location>
        <begin position="359"/>
        <end position="393"/>
    </location>
</feature>
<evidence type="ECO:0000259" key="3">
    <source>
        <dbReference type="SMART" id="SM00555"/>
    </source>
</evidence>
<evidence type="ECO:0000313" key="5">
    <source>
        <dbReference type="Proteomes" id="UP000192927"/>
    </source>
</evidence>
<feature type="compositionally biased region" description="Acidic residues" evidence="2">
    <location>
        <begin position="307"/>
        <end position="324"/>
    </location>
</feature>
<feature type="compositionally biased region" description="Basic and acidic residues" evidence="2">
    <location>
        <begin position="434"/>
        <end position="447"/>
    </location>
</feature>
<keyword evidence="5" id="KW-1185">Reference proteome</keyword>
<reference evidence="5" key="1">
    <citation type="submission" date="2017-03" db="EMBL/GenBank/DDBJ databases">
        <authorList>
            <person name="Sharma R."/>
            <person name="Thines M."/>
        </authorList>
    </citation>
    <scope>NUCLEOTIDE SEQUENCE [LARGE SCALE GENOMIC DNA]</scope>
</reference>
<dbReference type="InterPro" id="IPR013724">
    <property type="entry name" value="GIT_SHD"/>
</dbReference>
<dbReference type="EMBL" id="FWEW01000204">
    <property type="protein sequence ID" value="SLM34036.1"/>
    <property type="molecule type" value="Genomic_DNA"/>
</dbReference>
<protein>
    <submittedName>
        <fullName evidence="4">Cell polarity protein</fullName>
    </submittedName>
</protein>
<feature type="domain" description="GIT Spa2 homology (SHD)" evidence="3">
    <location>
        <begin position="187"/>
        <end position="217"/>
    </location>
</feature>
<feature type="region of interest" description="Disordered" evidence="2">
    <location>
        <begin position="158"/>
        <end position="192"/>
    </location>
</feature>
<proteinExistence type="predicted"/>
<dbReference type="PANTHER" id="PTHR21601">
    <property type="entry name" value="SPA2 PROTEIN"/>
    <property type="match status" value="1"/>
</dbReference>